<protein>
    <recommendedName>
        <fullName evidence="2">ABC1 atypical kinase-like domain-containing protein</fullName>
    </recommendedName>
</protein>
<feature type="domain" description="ABC1 atypical kinase-like" evidence="2">
    <location>
        <begin position="108"/>
        <end position="160"/>
    </location>
</feature>
<evidence type="ECO:0000256" key="1">
    <source>
        <dbReference type="SAM" id="MobiDB-lite"/>
    </source>
</evidence>
<dbReference type="Proteomes" id="UP001190700">
    <property type="component" value="Unassembled WGS sequence"/>
</dbReference>
<evidence type="ECO:0000313" key="3">
    <source>
        <dbReference type="EMBL" id="KAK3260648.1"/>
    </source>
</evidence>
<keyword evidence="4" id="KW-1185">Reference proteome</keyword>
<feature type="compositionally biased region" description="Basic and acidic residues" evidence="1">
    <location>
        <begin position="435"/>
        <end position="446"/>
    </location>
</feature>
<dbReference type="InterPro" id="IPR051130">
    <property type="entry name" value="Mito_struct-func_regulator"/>
</dbReference>
<feature type="region of interest" description="Disordered" evidence="1">
    <location>
        <begin position="415"/>
        <end position="457"/>
    </location>
</feature>
<evidence type="ECO:0000259" key="2">
    <source>
        <dbReference type="Pfam" id="PF03109"/>
    </source>
</evidence>
<dbReference type="SUPFAM" id="SSF56112">
    <property type="entry name" value="Protein kinase-like (PK-like)"/>
    <property type="match status" value="1"/>
</dbReference>
<dbReference type="EMBL" id="LGRX02017540">
    <property type="protein sequence ID" value="KAK3260648.1"/>
    <property type="molecule type" value="Genomic_DNA"/>
</dbReference>
<dbReference type="PANTHER" id="PTHR43173">
    <property type="entry name" value="ABC1 FAMILY PROTEIN"/>
    <property type="match status" value="1"/>
</dbReference>
<dbReference type="CDD" id="cd05121">
    <property type="entry name" value="ABC1_ADCK3-like"/>
    <property type="match status" value="1"/>
</dbReference>
<comment type="caution">
    <text evidence="3">The sequence shown here is derived from an EMBL/GenBank/DDBJ whole genome shotgun (WGS) entry which is preliminary data.</text>
</comment>
<dbReference type="InterPro" id="IPR004147">
    <property type="entry name" value="ABC1_dom"/>
</dbReference>
<reference evidence="3 4" key="1">
    <citation type="journal article" date="2015" name="Genome Biol. Evol.">
        <title>Comparative Genomics of a Bacterivorous Green Alga Reveals Evolutionary Causalities and Consequences of Phago-Mixotrophic Mode of Nutrition.</title>
        <authorList>
            <person name="Burns J.A."/>
            <person name="Paasch A."/>
            <person name="Narechania A."/>
            <person name="Kim E."/>
        </authorList>
    </citation>
    <scope>NUCLEOTIDE SEQUENCE [LARGE SCALE GENOMIC DNA]</scope>
    <source>
        <strain evidence="3 4">PLY_AMNH</strain>
    </source>
</reference>
<feature type="region of interest" description="Disordered" evidence="1">
    <location>
        <begin position="565"/>
        <end position="590"/>
    </location>
</feature>
<feature type="compositionally biased region" description="Pro residues" evidence="1">
    <location>
        <begin position="578"/>
        <end position="588"/>
    </location>
</feature>
<feature type="region of interest" description="Disordered" evidence="1">
    <location>
        <begin position="509"/>
        <end position="552"/>
    </location>
</feature>
<feature type="domain" description="ABC1 atypical kinase-like" evidence="2">
    <location>
        <begin position="189"/>
        <end position="379"/>
    </location>
</feature>
<feature type="compositionally biased region" description="Basic and acidic residues" evidence="1">
    <location>
        <begin position="416"/>
        <end position="428"/>
    </location>
</feature>
<dbReference type="AlphaFoldDB" id="A0AAE0FJ23"/>
<dbReference type="PANTHER" id="PTHR43173:SF3">
    <property type="entry name" value="ABC1 FAMILY PROTEIN"/>
    <property type="match status" value="1"/>
</dbReference>
<accession>A0AAE0FJ23</accession>
<dbReference type="InterPro" id="IPR011009">
    <property type="entry name" value="Kinase-like_dom_sf"/>
</dbReference>
<feature type="region of interest" description="Disordered" evidence="1">
    <location>
        <begin position="161"/>
        <end position="188"/>
    </location>
</feature>
<gene>
    <name evidence="3" type="ORF">CYMTET_30406</name>
</gene>
<organism evidence="3 4">
    <name type="scientific">Cymbomonas tetramitiformis</name>
    <dbReference type="NCBI Taxonomy" id="36881"/>
    <lineage>
        <taxon>Eukaryota</taxon>
        <taxon>Viridiplantae</taxon>
        <taxon>Chlorophyta</taxon>
        <taxon>Pyramimonadophyceae</taxon>
        <taxon>Pyramimonadales</taxon>
        <taxon>Pyramimonadaceae</taxon>
        <taxon>Cymbomonas</taxon>
    </lineage>
</organism>
<dbReference type="Pfam" id="PF03109">
    <property type="entry name" value="ABC1"/>
    <property type="match status" value="2"/>
</dbReference>
<sequence length="600" mass="65643">MTLLTLPSAISSPHHSFFAPSSPHHSFFAPSSPHHSSLPLPALPIADVRAKHMNAEYAHALLALVDQRNAETLYRNILELKGFWLKIGQYLSCRSESLPAVYIKQLSKLQDAVPAKPEAEVRKVLEAELGGVVEDHFTEFSPESLACASIAQVHYARLSSALPSSGGRPRLQPAPGRPESSGNDAQKEMEVEVAVKVQHTGIAELMRQDMANMRIIFGWLESLGMGSNLDQIVQEYQKETSRELDFGNEAVNMARVAANMAAANIPIKVPKVIFEASTSSVLTMEFMEGVKITQADATLEELQDVAQQIVTSFAHQIFVDGFFNADPHPGNMLVHRDDTGKLVPVLLDFGLVKELPTVIRLSFAKMIWAAKTSDFSAMMDSFEEMGLKLGREDSNKDMQGIFFLLRETKPAAQAHSEFKQRAVERREAMQQNKQAKAEKKKLEAAQKKQNKKGKKSGGLEAYPSELIMFSRALLLLRGLCATLSVRVNFLDIFAEKAYVALQANAASPAPEQVLSPRRALWSTPPSKLSRAASGPPRSPGGDTAPDSPDTQLQLVVQQAAESIVSARPGQGLQARPWSPSPSPSPSPPGTCFWALRLELA</sequence>
<evidence type="ECO:0000313" key="4">
    <source>
        <dbReference type="Proteomes" id="UP001190700"/>
    </source>
</evidence>
<proteinExistence type="predicted"/>
<name>A0AAE0FJ23_9CHLO</name>